<dbReference type="PROSITE" id="PS00028">
    <property type="entry name" value="ZINC_FINGER_C2H2_1"/>
    <property type="match status" value="1"/>
</dbReference>
<evidence type="ECO:0000259" key="2">
    <source>
        <dbReference type="PROSITE" id="PS00028"/>
    </source>
</evidence>
<reference evidence="3" key="1">
    <citation type="submission" date="2023-08" db="EMBL/GenBank/DDBJ databases">
        <title>Pelteobagrus vachellii genome.</title>
        <authorList>
            <person name="Liu H."/>
        </authorList>
    </citation>
    <scope>NUCLEOTIDE SEQUENCE</scope>
    <source>
        <strain evidence="3">PRFRI_2022a</strain>
        <tissue evidence="3">Muscle</tissue>
    </source>
</reference>
<sequence length="823" mass="95499">MYHCPKCTRRTFSLVKLIQHVGIVHAHQSNFNITCSINECQSTFSRYHSYRKHVYRKHRSFVFGQSDDKNDCPSEEESAVQQHSFYPDQQNSSDPNSSDPQVMPLLDKLLEDFQEHLFGFILKCREKNLLHLSVQQDIADDVKFLFSFFKENYDDFISHHLENSGFDISKCPELQQVLDSSDFFDKAFEVVRSPHMIKEHCKAKMDYTEPVHHTLRGPSGNKIGTYSYVSISEVLKKYCSHEDVWNQILSENNKVQDELFLMDYKDGLYFKEHLFFREHPDALRLHLYEDEFEIVNPLGPKRMKYKLCGFYYTVGNLGGMYRSHLKHIHLALLVRYSHLKEFGMDIVLKPLIDDLKQLSTDGFTVNVCGTEHKVYAALATFSADNLSSHMIGGFRMCFNSGRICRYCMATHSEINQNFQEDSFVLRTTEVHEYHLQCVQHNKENAALYGVRSTCSFDALGYFDVTKSLPPDIMHDMLEGVFPLILKHVICEAHKQKHITVTEINEELQKFSFGQNDKANKPVLLSERLLHTSGIIGTAAQKWCLFRLLPFIMGHRVPPGTRYWHVFLLCKEIADIVMAAKLRKDELANLEVLVHAFLSEMTEVFGSVLTPKCHYLIHYPRLMLMYGPLRSHWCMRFEGKHQYFKNLTYNCRSFVNVTMTLSNRHQFKQCWELSPDNILGDCEKVPGRSICTPLLSLPIDLQTALRENGNFRDVEFDGKLMQRVSQLTADNIKYTVSAVLTLDLLHVEKIPVFGQIKYILNIDTTWVLCSKILLPLSFDSHFHAYRVRVDSDWILLKPGDEFDHTSLDTYTVDGNLYAGLRHFV</sequence>
<feature type="domain" description="C2H2-type" evidence="2">
    <location>
        <begin position="35"/>
        <end position="58"/>
    </location>
</feature>
<dbReference type="PANTHER" id="PTHR31912">
    <property type="entry name" value="IP13529P"/>
    <property type="match status" value="1"/>
</dbReference>
<dbReference type="InterPro" id="IPR013087">
    <property type="entry name" value="Znf_C2H2_type"/>
</dbReference>
<dbReference type="PANTHER" id="PTHR31912:SF34">
    <property type="entry name" value="NOTOCHORD-RELATED PROTEIN"/>
    <property type="match status" value="1"/>
</dbReference>
<comment type="caution">
    <text evidence="3">The sequence shown here is derived from an EMBL/GenBank/DDBJ whole genome shotgun (WGS) entry which is preliminary data.</text>
</comment>
<evidence type="ECO:0000313" key="4">
    <source>
        <dbReference type="Proteomes" id="UP001187315"/>
    </source>
</evidence>
<dbReference type="SMART" id="SM00355">
    <property type="entry name" value="ZnF_C2H2"/>
    <property type="match status" value="2"/>
</dbReference>
<keyword evidence="4" id="KW-1185">Reference proteome</keyword>
<accession>A0AA88J2P5</accession>
<dbReference type="Proteomes" id="UP001187315">
    <property type="component" value="Unassembled WGS sequence"/>
</dbReference>
<feature type="region of interest" description="Disordered" evidence="1">
    <location>
        <begin position="66"/>
        <end position="101"/>
    </location>
</feature>
<proteinExistence type="predicted"/>
<gene>
    <name evidence="3" type="ORF">Q7C36_021690</name>
</gene>
<name>A0AA88J2P5_TACVA</name>
<protein>
    <recommendedName>
        <fullName evidence="2">C2H2-type domain-containing protein</fullName>
    </recommendedName>
</protein>
<dbReference type="EMBL" id="JAVHJS010000024">
    <property type="protein sequence ID" value="KAK2817757.1"/>
    <property type="molecule type" value="Genomic_DNA"/>
</dbReference>
<evidence type="ECO:0000256" key="1">
    <source>
        <dbReference type="SAM" id="MobiDB-lite"/>
    </source>
</evidence>
<dbReference type="AlphaFoldDB" id="A0AA88J2P5"/>
<organism evidence="3 4">
    <name type="scientific">Tachysurus vachellii</name>
    <name type="common">Darkbarbel catfish</name>
    <name type="synonym">Pelteobagrus vachellii</name>
    <dbReference type="NCBI Taxonomy" id="175792"/>
    <lineage>
        <taxon>Eukaryota</taxon>
        <taxon>Metazoa</taxon>
        <taxon>Chordata</taxon>
        <taxon>Craniata</taxon>
        <taxon>Vertebrata</taxon>
        <taxon>Euteleostomi</taxon>
        <taxon>Actinopterygii</taxon>
        <taxon>Neopterygii</taxon>
        <taxon>Teleostei</taxon>
        <taxon>Ostariophysi</taxon>
        <taxon>Siluriformes</taxon>
        <taxon>Bagridae</taxon>
        <taxon>Tachysurus</taxon>
    </lineage>
</organism>
<feature type="compositionally biased region" description="Low complexity" evidence="1">
    <location>
        <begin position="87"/>
        <end position="101"/>
    </location>
</feature>
<evidence type="ECO:0000313" key="3">
    <source>
        <dbReference type="EMBL" id="KAK2817757.1"/>
    </source>
</evidence>